<evidence type="ECO:0000313" key="2">
    <source>
        <dbReference type="EMBL" id="KAA9393732.1"/>
    </source>
</evidence>
<accession>A0A5J5KW49</accession>
<evidence type="ECO:0000313" key="3">
    <source>
        <dbReference type="Proteomes" id="UP000325957"/>
    </source>
</evidence>
<dbReference type="SUPFAM" id="SSF52540">
    <property type="entry name" value="P-loop containing nucleoside triphosphate hydrolases"/>
    <property type="match status" value="1"/>
</dbReference>
<proteinExistence type="predicted"/>
<dbReference type="Proteomes" id="UP000325957">
    <property type="component" value="Unassembled WGS sequence"/>
</dbReference>
<reference evidence="2 3" key="1">
    <citation type="submission" date="2019-05" db="EMBL/GenBank/DDBJ databases">
        <title>Kocuria coralli sp. nov., a novel actinobacterium isolated from coral reef seawater.</title>
        <authorList>
            <person name="Li J."/>
        </authorList>
    </citation>
    <scope>NUCLEOTIDE SEQUENCE [LARGE SCALE GENOMIC DNA]</scope>
    <source>
        <strain evidence="2 3">SCSIO 13007</strain>
    </source>
</reference>
<feature type="domain" description="AAA" evidence="1">
    <location>
        <begin position="1"/>
        <end position="191"/>
    </location>
</feature>
<sequence>MQSIALFNNKGGVSKTTTAFNLGWMLAEQGKRVLLVDADPQCNLTGMVMGFSSHTDLEEFYAQEPERNLKSALRPAFESQPVPLRPVECPEVEGRRGLFLLPGHVGLAEYEVQLGLAQELTGSIQALQNLPGAIRHLYTITADALAADYVILDLSPGLGSINQNIVATADYLIVPTTPDVFSVMALDSMSRVLPRWHSWAERSSSMQIFQEAAYPVSSPSLKFLGVIVQRYRTRSNAPARAFQEYFDAIEKSVTENLLPRLSDMGALLDNKLYSENTDENAIYRLASISDFNALIANSQQNQTPVFSLTKEQVQRGGAAWNITEDNIKAFRAVFENLANRIVNLTNDNAARIS</sequence>
<gene>
    <name evidence="2" type="ORF">FCK90_11180</name>
</gene>
<dbReference type="InterPro" id="IPR027417">
    <property type="entry name" value="P-loop_NTPase"/>
</dbReference>
<dbReference type="CDD" id="cd02042">
    <property type="entry name" value="ParAB_family"/>
    <property type="match status" value="1"/>
</dbReference>
<dbReference type="InterPro" id="IPR025669">
    <property type="entry name" value="AAA_dom"/>
</dbReference>
<evidence type="ECO:0000259" key="1">
    <source>
        <dbReference type="Pfam" id="PF13614"/>
    </source>
</evidence>
<dbReference type="EMBL" id="SZWF01000015">
    <property type="protein sequence ID" value="KAA9393732.1"/>
    <property type="molecule type" value="Genomic_DNA"/>
</dbReference>
<dbReference type="OrthoDB" id="4537985at2"/>
<organism evidence="2 3">
    <name type="scientific">Kocuria coralli</name>
    <dbReference type="NCBI Taxonomy" id="1461025"/>
    <lineage>
        <taxon>Bacteria</taxon>
        <taxon>Bacillati</taxon>
        <taxon>Actinomycetota</taxon>
        <taxon>Actinomycetes</taxon>
        <taxon>Micrococcales</taxon>
        <taxon>Micrococcaceae</taxon>
        <taxon>Kocuria</taxon>
    </lineage>
</organism>
<dbReference type="Pfam" id="PF13614">
    <property type="entry name" value="AAA_31"/>
    <property type="match status" value="1"/>
</dbReference>
<keyword evidence="3" id="KW-1185">Reference proteome</keyword>
<protein>
    <recommendedName>
        <fullName evidence="1">AAA domain-containing protein</fullName>
    </recommendedName>
</protein>
<dbReference type="InterPro" id="IPR050678">
    <property type="entry name" value="DNA_Partitioning_ATPase"/>
</dbReference>
<dbReference type="PANTHER" id="PTHR13696:SF52">
    <property type="entry name" value="PARA FAMILY PROTEIN CT_582"/>
    <property type="match status" value="1"/>
</dbReference>
<dbReference type="Gene3D" id="3.40.50.300">
    <property type="entry name" value="P-loop containing nucleotide triphosphate hydrolases"/>
    <property type="match status" value="1"/>
</dbReference>
<comment type="caution">
    <text evidence="2">The sequence shown here is derived from an EMBL/GenBank/DDBJ whole genome shotgun (WGS) entry which is preliminary data.</text>
</comment>
<dbReference type="RefSeq" id="WP_158034374.1">
    <property type="nucleotide sequence ID" value="NZ_ML708621.1"/>
</dbReference>
<dbReference type="AlphaFoldDB" id="A0A5J5KW49"/>
<name>A0A5J5KW49_9MICC</name>
<dbReference type="PANTHER" id="PTHR13696">
    <property type="entry name" value="P-LOOP CONTAINING NUCLEOSIDE TRIPHOSPHATE HYDROLASE"/>
    <property type="match status" value="1"/>
</dbReference>